<evidence type="ECO:0000313" key="2">
    <source>
        <dbReference type="EMBL" id="OMO68508.1"/>
    </source>
</evidence>
<evidence type="ECO:0000313" key="3">
    <source>
        <dbReference type="Proteomes" id="UP000188268"/>
    </source>
</evidence>
<keyword evidence="3" id="KW-1185">Reference proteome</keyword>
<proteinExistence type="predicted"/>
<protein>
    <submittedName>
        <fullName evidence="2">Uncharacterized protein</fullName>
    </submittedName>
</protein>
<evidence type="ECO:0000256" key="1">
    <source>
        <dbReference type="SAM" id="Phobius"/>
    </source>
</evidence>
<keyword evidence="1" id="KW-0472">Membrane</keyword>
<organism evidence="2 3">
    <name type="scientific">Corchorus capsularis</name>
    <name type="common">Jute</name>
    <dbReference type="NCBI Taxonomy" id="210143"/>
    <lineage>
        <taxon>Eukaryota</taxon>
        <taxon>Viridiplantae</taxon>
        <taxon>Streptophyta</taxon>
        <taxon>Embryophyta</taxon>
        <taxon>Tracheophyta</taxon>
        <taxon>Spermatophyta</taxon>
        <taxon>Magnoliopsida</taxon>
        <taxon>eudicotyledons</taxon>
        <taxon>Gunneridae</taxon>
        <taxon>Pentapetalae</taxon>
        <taxon>rosids</taxon>
        <taxon>malvids</taxon>
        <taxon>Malvales</taxon>
        <taxon>Malvaceae</taxon>
        <taxon>Grewioideae</taxon>
        <taxon>Apeibeae</taxon>
        <taxon>Corchorus</taxon>
    </lineage>
</organism>
<dbReference type="Proteomes" id="UP000188268">
    <property type="component" value="Unassembled WGS sequence"/>
</dbReference>
<name>A0A1R3HDW2_COCAP</name>
<dbReference type="AlphaFoldDB" id="A0A1R3HDW2"/>
<gene>
    <name evidence="2" type="ORF">CCACVL1_19931</name>
</gene>
<dbReference type="Gramene" id="OMO68508">
    <property type="protein sequence ID" value="OMO68508"/>
    <property type="gene ID" value="CCACVL1_19931"/>
</dbReference>
<comment type="caution">
    <text evidence="2">The sequence shown here is derived from an EMBL/GenBank/DDBJ whole genome shotgun (WGS) entry which is preliminary data.</text>
</comment>
<feature type="transmembrane region" description="Helical" evidence="1">
    <location>
        <begin position="24"/>
        <end position="41"/>
    </location>
</feature>
<reference evidence="2 3" key="1">
    <citation type="submission" date="2013-09" db="EMBL/GenBank/DDBJ databases">
        <title>Corchorus capsularis genome sequencing.</title>
        <authorList>
            <person name="Alam M."/>
            <person name="Haque M.S."/>
            <person name="Islam M.S."/>
            <person name="Emdad E.M."/>
            <person name="Islam M.M."/>
            <person name="Ahmed B."/>
            <person name="Halim A."/>
            <person name="Hossen Q.M.M."/>
            <person name="Hossain M.Z."/>
            <person name="Ahmed R."/>
            <person name="Khan M.M."/>
            <person name="Islam R."/>
            <person name="Rashid M.M."/>
            <person name="Khan S.A."/>
            <person name="Rahman M.S."/>
            <person name="Alam M."/>
        </authorList>
    </citation>
    <scope>NUCLEOTIDE SEQUENCE [LARGE SCALE GENOMIC DNA]</scope>
    <source>
        <strain evidence="3">cv. CVL-1</strain>
        <tissue evidence="2">Whole seedling</tissue>
    </source>
</reference>
<dbReference type="EMBL" id="AWWV01012195">
    <property type="protein sequence ID" value="OMO68508.1"/>
    <property type="molecule type" value="Genomic_DNA"/>
</dbReference>
<keyword evidence="1" id="KW-0812">Transmembrane</keyword>
<sequence>EVAYQSTSKGEEETRLKKRMMKKSIALIFPLLFMFLSLAPLCSSRGIKLCPVELKIGGTCGPNGAMDCFAEIDASNLVGLVLFDIKKAEDPYRFYNWNITCGDIFPSLFANRGGVL</sequence>
<dbReference type="OrthoDB" id="973581at2759"/>
<feature type="non-terminal residue" evidence="2">
    <location>
        <position position="1"/>
    </location>
</feature>
<keyword evidence="1" id="KW-1133">Transmembrane helix</keyword>
<accession>A0A1R3HDW2</accession>